<organism evidence="1 2">
    <name type="scientific">Schistosoma margrebowiei</name>
    <dbReference type="NCBI Taxonomy" id="48269"/>
    <lineage>
        <taxon>Eukaryota</taxon>
        <taxon>Metazoa</taxon>
        <taxon>Spiralia</taxon>
        <taxon>Lophotrochozoa</taxon>
        <taxon>Platyhelminthes</taxon>
        <taxon>Trematoda</taxon>
        <taxon>Digenea</taxon>
        <taxon>Strigeidida</taxon>
        <taxon>Schistosomatoidea</taxon>
        <taxon>Schistosomatidae</taxon>
        <taxon>Schistosoma</taxon>
    </lineage>
</organism>
<name>A0A183MPN5_9TREM</name>
<dbReference type="Proteomes" id="UP000277204">
    <property type="component" value="Unassembled WGS sequence"/>
</dbReference>
<dbReference type="AlphaFoldDB" id="A0A183MPN5"/>
<proteinExistence type="predicted"/>
<accession>A0A183MPN5</accession>
<dbReference type="EMBL" id="UZAI01017525">
    <property type="protein sequence ID" value="VDP26132.1"/>
    <property type="molecule type" value="Genomic_DNA"/>
</dbReference>
<gene>
    <name evidence="1" type="ORF">SMRZ_LOCUS18010</name>
</gene>
<sequence length="69" mass="7926">MYNTQVIKTYKLILSINMVQENFAEAFNQAEMCLDLEQFTFGANSKQAKRTKDILKALSSYKKTGNKIN</sequence>
<evidence type="ECO:0000313" key="1">
    <source>
        <dbReference type="EMBL" id="VDP26132.1"/>
    </source>
</evidence>
<evidence type="ECO:0000313" key="2">
    <source>
        <dbReference type="Proteomes" id="UP000277204"/>
    </source>
</evidence>
<reference evidence="1 2" key="1">
    <citation type="submission" date="2018-11" db="EMBL/GenBank/DDBJ databases">
        <authorList>
            <consortium name="Pathogen Informatics"/>
        </authorList>
    </citation>
    <scope>NUCLEOTIDE SEQUENCE [LARGE SCALE GENOMIC DNA]</scope>
    <source>
        <strain evidence="1 2">Zambia</strain>
    </source>
</reference>
<keyword evidence="2" id="KW-1185">Reference proteome</keyword>
<protein>
    <submittedName>
        <fullName evidence="1">Uncharacterized protein</fullName>
    </submittedName>
</protein>